<proteinExistence type="predicted"/>
<evidence type="ECO:0000313" key="1">
    <source>
        <dbReference type="EMBL" id="SVD13200.1"/>
    </source>
</evidence>
<protein>
    <submittedName>
        <fullName evidence="1">Uncharacterized protein</fullName>
    </submittedName>
</protein>
<dbReference type="EMBL" id="UINC01131470">
    <property type="protein sequence ID" value="SVD13200.1"/>
    <property type="molecule type" value="Genomic_DNA"/>
</dbReference>
<dbReference type="GO" id="GO:0019239">
    <property type="term" value="F:deaminase activity"/>
    <property type="evidence" value="ECO:0007669"/>
    <property type="project" value="TreeGrafter"/>
</dbReference>
<dbReference type="AlphaFoldDB" id="A0A382STG3"/>
<dbReference type="Gene3D" id="3.30.1330.40">
    <property type="entry name" value="RutC-like"/>
    <property type="match status" value="1"/>
</dbReference>
<dbReference type="SUPFAM" id="SSF55298">
    <property type="entry name" value="YjgF-like"/>
    <property type="match status" value="1"/>
</dbReference>
<dbReference type="PANTHER" id="PTHR11803:SF44">
    <property type="entry name" value="RUTC FAMILY PROTEIN YJGH"/>
    <property type="match status" value="1"/>
</dbReference>
<name>A0A382STG3_9ZZZZ</name>
<sequence length="126" mass="13786">MSINVIVPESARKTYEDWHFAPAVRHDDLIFVSGVVGQGESAEEEFRNAWESLGGTLAEAGVGYEDIIDTTIYMVDLQKNAGAMAKAKDEFVKEPYPASTWIGITELVIPGARAEIKVIARKESGL</sequence>
<dbReference type="InterPro" id="IPR035959">
    <property type="entry name" value="RutC-like_sf"/>
</dbReference>
<dbReference type="Pfam" id="PF01042">
    <property type="entry name" value="Ribonuc_L-PSP"/>
    <property type="match status" value="1"/>
</dbReference>
<organism evidence="1">
    <name type="scientific">marine metagenome</name>
    <dbReference type="NCBI Taxonomy" id="408172"/>
    <lineage>
        <taxon>unclassified sequences</taxon>
        <taxon>metagenomes</taxon>
        <taxon>ecological metagenomes</taxon>
    </lineage>
</organism>
<gene>
    <name evidence="1" type="ORF">METZ01_LOCUS366054</name>
</gene>
<dbReference type="PANTHER" id="PTHR11803">
    <property type="entry name" value="2-IMINOBUTANOATE/2-IMINOPROPANOATE DEAMINASE RIDA"/>
    <property type="match status" value="1"/>
</dbReference>
<accession>A0A382STG3</accession>
<reference evidence="1" key="1">
    <citation type="submission" date="2018-05" db="EMBL/GenBank/DDBJ databases">
        <authorList>
            <person name="Lanie J.A."/>
            <person name="Ng W.-L."/>
            <person name="Kazmierczak K.M."/>
            <person name="Andrzejewski T.M."/>
            <person name="Davidsen T.M."/>
            <person name="Wayne K.J."/>
            <person name="Tettelin H."/>
            <person name="Glass J.I."/>
            <person name="Rusch D."/>
            <person name="Podicherti R."/>
            <person name="Tsui H.-C.T."/>
            <person name="Winkler M.E."/>
        </authorList>
    </citation>
    <scope>NUCLEOTIDE SEQUENCE</scope>
</reference>
<dbReference type="GO" id="GO:0005829">
    <property type="term" value="C:cytosol"/>
    <property type="evidence" value="ECO:0007669"/>
    <property type="project" value="TreeGrafter"/>
</dbReference>
<dbReference type="InterPro" id="IPR006175">
    <property type="entry name" value="YjgF/YER057c/UK114"/>
</dbReference>